<evidence type="ECO:0000313" key="2">
    <source>
        <dbReference type="EMBL" id="RXH78952.1"/>
    </source>
</evidence>
<feature type="signal peptide" evidence="1">
    <location>
        <begin position="1"/>
        <end position="19"/>
    </location>
</feature>
<reference evidence="2 3" key="1">
    <citation type="submission" date="2018-10" db="EMBL/GenBank/DDBJ databases">
        <title>A high-quality apple genome assembly.</title>
        <authorList>
            <person name="Hu J."/>
        </authorList>
    </citation>
    <scope>NUCLEOTIDE SEQUENCE [LARGE SCALE GENOMIC DNA]</scope>
    <source>
        <strain evidence="3">cv. HFTH1</strain>
        <tissue evidence="2">Young leaf</tissue>
    </source>
</reference>
<keyword evidence="1" id="KW-0732">Signal</keyword>
<gene>
    <name evidence="2" type="ORF">DVH24_034159</name>
</gene>
<protein>
    <submittedName>
        <fullName evidence="2">Uncharacterized protein</fullName>
    </submittedName>
</protein>
<organism evidence="2 3">
    <name type="scientific">Malus domestica</name>
    <name type="common">Apple</name>
    <name type="synonym">Pyrus malus</name>
    <dbReference type="NCBI Taxonomy" id="3750"/>
    <lineage>
        <taxon>Eukaryota</taxon>
        <taxon>Viridiplantae</taxon>
        <taxon>Streptophyta</taxon>
        <taxon>Embryophyta</taxon>
        <taxon>Tracheophyta</taxon>
        <taxon>Spermatophyta</taxon>
        <taxon>Magnoliopsida</taxon>
        <taxon>eudicotyledons</taxon>
        <taxon>Gunneridae</taxon>
        <taxon>Pentapetalae</taxon>
        <taxon>rosids</taxon>
        <taxon>fabids</taxon>
        <taxon>Rosales</taxon>
        <taxon>Rosaceae</taxon>
        <taxon>Amygdaloideae</taxon>
        <taxon>Maleae</taxon>
        <taxon>Malus</taxon>
    </lineage>
</organism>
<sequence>MVLNKVSLILNLTIRMIVAGPKADQDMEYMVLGLEKLARRANIGAKFSRREKELLTKFLQEIRDEDMLGIDPNVICHKLHGEPKFKTIFKKKRNHGPEWGKIIETEIEKLKNAGFIMEFFHL</sequence>
<keyword evidence="3" id="KW-1185">Reference proteome</keyword>
<feature type="chain" id="PRO_5019749500" evidence="1">
    <location>
        <begin position="20"/>
        <end position="122"/>
    </location>
</feature>
<accession>A0A498I9Q4</accession>
<comment type="caution">
    <text evidence="2">The sequence shown here is derived from an EMBL/GenBank/DDBJ whole genome shotgun (WGS) entry which is preliminary data.</text>
</comment>
<name>A0A498I9Q4_MALDO</name>
<dbReference type="AlphaFoldDB" id="A0A498I9Q4"/>
<proteinExistence type="predicted"/>
<evidence type="ECO:0000313" key="3">
    <source>
        <dbReference type="Proteomes" id="UP000290289"/>
    </source>
</evidence>
<dbReference type="Proteomes" id="UP000290289">
    <property type="component" value="Chromosome 13"/>
</dbReference>
<evidence type="ECO:0000256" key="1">
    <source>
        <dbReference type="SAM" id="SignalP"/>
    </source>
</evidence>
<dbReference type="EMBL" id="RDQH01000339">
    <property type="protein sequence ID" value="RXH78952.1"/>
    <property type="molecule type" value="Genomic_DNA"/>
</dbReference>